<evidence type="ECO:0000256" key="4">
    <source>
        <dbReference type="ARBA" id="ARBA00022989"/>
    </source>
</evidence>
<dbReference type="Pfam" id="PF00892">
    <property type="entry name" value="EamA"/>
    <property type="match status" value="2"/>
</dbReference>
<feature type="transmembrane region" description="Helical" evidence="7">
    <location>
        <begin position="231"/>
        <end position="252"/>
    </location>
</feature>
<evidence type="ECO:0000256" key="7">
    <source>
        <dbReference type="SAM" id="Phobius"/>
    </source>
</evidence>
<dbReference type="PANTHER" id="PTHR32322">
    <property type="entry name" value="INNER MEMBRANE TRANSPORTER"/>
    <property type="match status" value="1"/>
</dbReference>
<evidence type="ECO:0000256" key="3">
    <source>
        <dbReference type="ARBA" id="ARBA00022692"/>
    </source>
</evidence>
<dbReference type="InterPro" id="IPR050638">
    <property type="entry name" value="AA-Vitamin_Transporters"/>
</dbReference>
<dbReference type="AlphaFoldDB" id="A0A1G5BN75"/>
<dbReference type="PANTHER" id="PTHR32322:SF2">
    <property type="entry name" value="EAMA DOMAIN-CONTAINING PROTEIN"/>
    <property type="match status" value="1"/>
</dbReference>
<evidence type="ECO:0000313" key="9">
    <source>
        <dbReference type="EMBL" id="SCX91526.1"/>
    </source>
</evidence>
<gene>
    <name evidence="9" type="ORF">SAMN05216233_102104</name>
</gene>
<sequence length="332" mass="34899">MLTDKTQGRSERFSNASPYLSLLITMVMFGSAFASSKFVVGELPHEVAAALRFGGGGVLLMVLSMALHIKSKPIGVGAAMSAAFAGLLGVFAYNLFFFWGLSLAPSIDGSVIVPVLSPIITTAILLSLGREKASATRILGLFLGLVGAAVFLFGAGTAESLKTRMAGDLFFVVGACSWALYSIVSKTLLSKGNIDPLRATTWATASGALALMALAVPHVQAVDWSSVSRLAWYNIAYLCVGPTAIAYLLYYYGLQRVSASTATIMMFTVPFFGSFFSILFLGESIRGIQMTGATVMLAGSFIAVILAQKPTGEDANEPLEGSEGKLAHTKAS</sequence>
<feature type="transmembrane region" description="Helical" evidence="7">
    <location>
        <begin position="201"/>
        <end position="219"/>
    </location>
</feature>
<feature type="transmembrane region" description="Helical" evidence="7">
    <location>
        <begin position="169"/>
        <end position="189"/>
    </location>
</feature>
<dbReference type="STRING" id="419481.SAMN05216233_102104"/>
<feature type="domain" description="EamA" evidence="8">
    <location>
        <begin position="19"/>
        <end position="152"/>
    </location>
</feature>
<dbReference type="Proteomes" id="UP000198870">
    <property type="component" value="Unassembled WGS sequence"/>
</dbReference>
<comment type="subcellular location">
    <subcellularLocation>
        <location evidence="1">Membrane</location>
        <topology evidence="1">Multi-pass membrane protein</topology>
    </subcellularLocation>
</comment>
<comment type="similarity">
    <text evidence="2">Belongs to the EamA transporter family.</text>
</comment>
<keyword evidence="3 7" id="KW-0812">Transmembrane</keyword>
<evidence type="ECO:0000259" key="8">
    <source>
        <dbReference type="Pfam" id="PF00892"/>
    </source>
</evidence>
<feature type="transmembrane region" description="Helical" evidence="7">
    <location>
        <begin position="20"/>
        <end position="41"/>
    </location>
</feature>
<keyword evidence="4 7" id="KW-1133">Transmembrane helix</keyword>
<evidence type="ECO:0000256" key="6">
    <source>
        <dbReference type="SAM" id="MobiDB-lite"/>
    </source>
</evidence>
<dbReference type="GO" id="GO:0016020">
    <property type="term" value="C:membrane"/>
    <property type="evidence" value="ECO:0007669"/>
    <property type="project" value="UniProtKB-SubCell"/>
</dbReference>
<dbReference type="RefSeq" id="WP_175469473.1">
    <property type="nucleotide sequence ID" value="NZ_FMUX01000002.1"/>
</dbReference>
<feature type="transmembrane region" description="Helical" evidence="7">
    <location>
        <begin position="264"/>
        <end position="282"/>
    </location>
</feature>
<dbReference type="SUPFAM" id="SSF103481">
    <property type="entry name" value="Multidrug resistance efflux transporter EmrE"/>
    <property type="match status" value="2"/>
</dbReference>
<evidence type="ECO:0000313" key="10">
    <source>
        <dbReference type="Proteomes" id="UP000198870"/>
    </source>
</evidence>
<feature type="transmembrane region" description="Helical" evidence="7">
    <location>
        <begin position="138"/>
        <end position="157"/>
    </location>
</feature>
<evidence type="ECO:0000256" key="5">
    <source>
        <dbReference type="ARBA" id="ARBA00023136"/>
    </source>
</evidence>
<feature type="transmembrane region" description="Helical" evidence="7">
    <location>
        <begin position="47"/>
        <end position="67"/>
    </location>
</feature>
<feature type="domain" description="EamA" evidence="8">
    <location>
        <begin position="166"/>
        <end position="304"/>
    </location>
</feature>
<dbReference type="InterPro" id="IPR037185">
    <property type="entry name" value="EmrE-like"/>
</dbReference>
<keyword evidence="5 7" id="KW-0472">Membrane</keyword>
<keyword evidence="10" id="KW-1185">Reference proteome</keyword>
<evidence type="ECO:0000256" key="2">
    <source>
        <dbReference type="ARBA" id="ARBA00007362"/>
    </source>
</evidence>
<accession>A0A1G5BN75</accession>
<protein>
    <submittedName>
        <fullName evidence="9">Permease of the drug/metabolite transporter (DMT) superfamily</fullName>
    </submittedName>
</protein>
<organism evidence="9 10">
    <name type="scientific">Desulfoluna spongiiphila</name>
    <dbReference type="NCBI Taxonomy" id="419481"/>
    <lineage>
        <taxon>Bacteria</taxon>
        <taxon>Pseudomonadati</taxon>
        <taxon>Thermodesulfobacteriota</taxon>
        <taxon>Desulfobacteria</taxon>
        <taxon>Desulfobacterales</taxon>
        <taxon>Desulfolunaceae</taxon>
        <taxon>Desulfoluna</taxon>
    </lineage>
</organism>
<dbReference type="EMBL" id="FMUX01000002">
    <property type="protein sequence ID" value="SCX91526.1"/>
    <property type="molecule type" value="Genomic_DNA"/>
</dbReference>
<proteinExistence type="inferred from homology"/>
<dbReference type="InterPro" id="IPR000620">
    <property type="entry name" value="EamA_dom"/>
</dbReference>
<feature type="transmembrane region" description="Helical" evidence="7">
    <location>
        <begin position="74"/>
        <end position="99"/>
    </location>
</feature>
<feature type="transmembrane region" description="Helical" evidence="7">
    <location>
        <begin position="111"/>
        <end position="129"/>
    </location>
</feature>
<evidence type="ECO:0000256" key="1">
    <source>
        <dbReference type="ARBA" id="ARBA00004141"/>
    </source>
</evidence>
<feature type="transmembrane region" description="Helical" evidence="7">
    <location>
        <begin position="288"/>
        <end position="307"/>
    </location>
</feature>
<reference evidence="9 10" key="1">
    <citation type="submission" date="2016-10" db="EMBL/GenBank/DDBJ databases">
        <authorList>
            <person name="de Groot N.N."/>
        </authorList>
    </citation>
    <scope>NUCLEOTIDE SEQUENCE [LARGE SCALE GENOMIC DNA]</scope>
    <source>
        <strain evidence="9 10">AA1</strain>
    </source>
</reference>
<name>A0A1G5BN75_9BACT</name>
<feature type="region of interest" description="Disordered" evidence="6">
    <location>
        <begin position="313"/>
        <end position="332"/>
    </location>
</feature>